<reference evidence="2" key="1">
    <citation type="journal article" date="2023" name="Nat. Plants">
        <title>Single-cell RNA sequencing provides a high-resolution roadmap for understanding the multicellular compartmentation of specialized metabolism.</title>
        <authorList>
            <person name="Sun S."/>
            <person name="Shen X."/>
            <person name="Li Y."/>
            <person name="Li Y."/>
            <person name="Wang S."/>
            <person name="Li R."/>
            <person name="Zhang H."/>
            <person name="Shen G."/>
            <person name="Guo B."/>
            <person name="Wei J."/>
            <person name="Xu J."/>
            <person name="St-Pierre B."/>
            <person name="Chen S."/>
            <person name="Sun C."/>
        </authorList>
    </citation>
    <scope>NUCLEOTIDE SEQUENCE [LARGE SCALE GENOMIC DNA]</scope>
</reference>
<organism evidence="1 2">
    <name type="scientific">Catharanthus roseus</name>
    <name type="common">Madagascar periwinkle</name>
    <name type="synonym">Vinca rosea</name>
    <dbReference type="NCBI Taxonomy" id="4058"/>
    <lineage>
        <taxon>Eukaryota</taxon>
        <taxon>Viridiplantae</taxon>
        <taxon>Streptophyta</taxon>
        <taxon>Embryophyta</taxon>
        <taxon>Tracheophyta</taxon>
        <taxon>Spermatophyta</taxon>
        <taxon>Magnoliopsida</taxon>
        <taxon>eudicotyledons</taxon>
        <taxon>Gunneridae</taxon>
        <taxon>Pentapetalae</taxon>
        <taxon>asterids</taxon>
        <taxon>lamiids</taxon>
        <taxon>Gentianales</taxon>
        <taxon>Apocynaceae</taxon>
        <taxon>Rauvolfioideae</taxon>
        <taxon>Vinceae</taxon>
        <taxon>Catharanthinae</taxon>
        <taxon>Catharanthus</taxon>
    </lineage>
</organism>
<name>A0ACC0ATQ9_CATRO</name>
<dbReference type="EMBL" id="CM044705">
    <property type="protein sequence ID" value="KAI5664011.1"/>
    <property type="molecule type" value="Genomic_DNA"/>
</dbReference>
<accession>A0ACC0ATQ9</accession>
<gene>
    <name evidence="1" type="ORF">M9H77_23334</name>
</gene>
<sequence length="325" mass="36452">MKAYSGEGSARCFNSEDAHKRIHRGEVSAPKVDEHSSHIKWKVPKNDEALQGSNDGGLPLEEENNSSSSRTLTSFGGPSSPKVHQPFQAREDSSSSQDRCWKCIRVEIIAPSQTFEKLKLLENVIKRLPLEQVSSLEGDVIYVLENIDKSNTIDISPLKNLLTSFFTKVLQKVTLTIFKNKLVQAKSISKGLGTNLIPINESATVTERPSEGRRRRISQVKLVSLKVSTTLYLLTKASPFLSQPSHTYGVKSDSRHRLSAVESRRVAKKTNHESRKRRLGQAVEKRTLYSQVAWAGRVEPRLPGIKVQPAQLYSMRPSPVIHYRD</sequence>
<proteinExistence type="predicted"/>
<evidence type="ECO:0000313" key="2">
    <source>
        <dbReference type="Proteomes" id="UP001060085"/>
    </source>
</evidence>
<comment type="caution">
    <text evidence="1">The sequence shown here is derived from an EMBL/GenBank/DDBJ whole genome shotgun (WGS) entry which is preliminary data.</text>
</comment>
<keyword evidence="2" id="KW-1185">Reference proteome</keyword>
<evidence type="ECO:0000313" key="1">
    <source>
        <dbReference type="EMBL" id="KAI5664011.1"/>
    </source>
</evidence>
<dbReference type="Proteomes" id="UP001060085">
    <property type="component" value="Linkage Group LG05"/>
</dbReference>
<protein>
    <submittedName>
        <fullName evidence="1">Uncharacterized protein</fullName>
    </submittedName>
</protein>